<dbReference type="Proteomes" id="UP000503540">
    <property type="component" value="Chromosome"/>
</dbReference>
<accession>A0A6G9YHA2</accession>
<dbReference type="AlphaFoldDB" id="A0A6G9YHA2"/>
<evidence type="ECO:0000313" key="2">
    <source>
        <dbReference type="EMBL" id="QIS12343.1"/>
    </source>
</evidence>
<name>A0A6G9YHA2_9NOCA</name>
<reference evidence="2 3" key="1">
    <citation type="journal article" date="2019" name="ACS Chem. Biol.">
        <title>Identification and Mobilization of a Cryptic Antibiotic Biosynthesis Gene Locus from a Human-Pathogenic Nocardia Isolate.</title>
        <authorList>
            <person name="Herisse M."/>
            <person name="Ishida K."/>
            <person name="Porter J.L."/>
            <person name="Howden B."/>
            <person name="Hertweck C."/>
            <person name="Stinear T.P."/>
            <person name="Pidot S.J."/>
        </authorList>
    </citation>
    <scope>NUCLEOTIDE SEQUENCE [LARGE SCALE GENOMIC DNA]</scope>
    <source>
        <strain evidence="2 3">AUSMDU00012717</strain>
    </source>
</reference>
<dbReference type="KEGG" id="nah:F5544_22405"/>
<evidence type="ECO:0008006" key="4">
    <source>
        <dbReference type="Google" id="ProtNLM"/>
    </source>
</evidence>
<dbReference type="EMBL" id="CP046172">
    <property type="protein sequence ID" value="QIS12343.1"/>
    <property type="molecule type" value="Genomic_DNA"/>
</dbReference>
<feature type="region of interest" description="Disordered" evidence="1">
    <location>
        <begin position="1"/>
        <end position="36"/>
    </location>
</feature>
<organism evidence="2 3">
    <name type="scientific">Nocardia arthritidis</name>
    <dbReference type="NCBI Taxonomy" id="228602"/>
    <lineage>
        <taxon>Bacteria</taxon>
        <taxon>Bacillati</taxon>
        <taxon>Actinomycetota</taxon>
        <taxon>Actinomycetes</taxon>
        <taxon>Mycobacteriales</taxon>
        <taxon>Nocardiaceae</taxon>
        <taxon>Nocardia</taxon>
    </lineage>
</organism>
<proteinExistence type="predicted"/>
<dbReference type="Gene3D" id="3.10.180.10">
    <property type="entry name" value="2,3-Dihydroxybiphenyl 1,2-Dioxygenase, domain 1"/>
    <property type="match status" value="1"/>
</dbReference>
<protein>
    <recommendedName>
        <fullName evidence="4">VOC domain-containing protein</fullName>
    </recommendedName>
</protein>
<sequence>MDSTTGLDQAERDGAAVSDPAPIGRGLQSFVQDPDGNVVELHQAA</sequence>
<gene>
    <name evidence="2" type="ORF">F5544_22405</name>
</gene>
<dbReference type="SUPFAM" id="SSF54593">
    <property type="entry name" value="Glyoxalase/Bleomycin resistance protein/Dihydroxybiphenyl dioxygenase"/>
    <property type="match status" value="1"/>
</dbReference>
<evidence type="ECO:0000256" key="1">
    <source>
        <dbReference type="SAM" id="MobiDB-lite"/>
    </source>
</evidence>
<keyword evidence="3" id="KW-1185">Reference proteome</keyword>
<dbReference type="RefSeq" id="WP_167475036.1">
    <property type="nucleotide sequence ID" value="NZ_CP046172.1"/>
</dbReference>
<evidence type="ECO:0000313" key="3">
    <source>
        <dbReference type="Proteomes" id="UP000503540"/>
    </source>
</evidence>
<dbReference type="InterPro" id="IPR029068">
    <property type="entry name" value="Glyas_Bleomycin-R_OHBP_Dase"/>
</dbReference>